<organism evidence="1 2">
    <name type="scientific">Paramagnetospirillum marisnigri</name>
    <dbReference type="NCBI Taxonomy" id="1285242"/>
    <lineage>
        <taxon>Bacteria</taxon>
        <taxon>Pseudomonadati</taxon>
        <taxon>Pseudomonadota</taxon>
        <taxon>Alphaproteobacteria</taxon>
        <taxon>Rhodospirillales</taxon>
        <taxon>Magnetospirillaceae</taxon>
        <taxon>Paramagnetospirillum</taxon>
    </lineage>
</organism>
<dbReference type="OrthoDB" id="7354466at2"/>
<dbReference type="EMBL" id="LWQT01000088">
    <property type="protein sequence ID" value="OAN46639.1"/>
    <property type="molecule type" value="Genomic_DNA"/>
</dbReference>
<keyword evidence="2" id="KW-1185">Reference proteome</keyword>
<reference evidence="1 2" key="1">
    <citation type="submission" date="2016-04" db="EMBL/GenBank/DDBJ databases">
        <title>Draft genome sequence of freshwater magnetotactic bacteria Magnetospirillum marisnigri SP-1 and Magnetospirillum moscoviense BB-1.</title>
        <authorList>
            <person name="Koziaeva V."/>
            <person name="Dziuba M.V."/>
            <person name="Ivanov T.M."/>
            <person name="Kuznetsov B."/>
            <person name="Grouzdev D.S."/>
        </authorList>
    </citation>
    <scope>NUCLEOTIDE SEQUENCE [LARGE SCALE GENOMIC DNA]</scope>
    <source>
        <strain evidence="1 2">SP-1</strain>
    </source>
</reference>
<dbReference type="AlphaFoldDB" id="A0A178MCZ9"/>
<evidence type="ECO:0000313" key="2">
    <source>
        <dbReference type="Proteomes" id="UP000078428"/>
    </source>
</evidence>
<evidence type="ECO:0008006" key="3">
    <source>
        <dbReference type="Google" id="ProtNLM"/>
    </source>
</evidence>
<sequence length="155" mass="17312">MTHDDHDDHVPDSSPIIAFDDLMFACTNLCELLEIENDALVSHDAETVKILTENKVALARLYEQAMEPLVKSPELAETLEPEQREQLMEIGLKLKELTRINALRLEAEMESYQRVMDILADRAKQRTVSATTYGRAGTFDDGGATSASLAFNKSL</sequence>
<protein>
    <recommendedName>
        <fullName evidence="3">Flagellar biosynthesis protein FlgN</fullName>
    </recommendedName>
</protein>
<dbReference type="SUPFAM" id="SSF140566">
    <property type="entry name" value="FlgN-like"/>
    <property type="match status" value="1"/>
</dbReference>
<proteinExistence type="predicted"/>
<dbReference type="STRING" id="1285242.A6A04_05875"/>
<dbReference type="RefSeq" id="WP_068494815.1">
    <property type="nucleotide sequence ID" value="NZ_LWQT01000088.1"/>
</dbReference>
<gene>
    <name evidence="1" type="ORF">A6A04_05875</name>
</gene>
<name>A0A178MCZ9_9PROT</name>
<evidence type="ECO:0000313" key="1">
    <source>
        <dbReference type="EMBL" id="OAN46639.1"/>
    </source>
</evidence>
<dbReference type="Proteomes" id="UP000078428">
    <property type="component" value="Unassembled WGS sequence"/>
</dbReference>
<accession>A0A178MCZ9</accession>
<dbReference type="GO" id="GO:0044780">
    <property type="term" value="P:bacterial-type flagellum assembly"/>
    <property type="evidence" value="ECO:0007669"/>
    <property type="project" value="InterPro"/>
</dbReference>
<dbReference type="InterPro" id="IPR036679">
    <property type="entry name" value="FlgN-like_sf"/>
</dbReference>
<comment type="caution">
    <text evidence="1">The sequence shown here is derived from an EMBL/GenBank/DDBJ whole genome shotgun (WGS) entry which is preliminary data.</text>
</comment>